<accession>A0A452V2D4</accession>
<dbReference type="InterPro" id="IPR052603">
    <property type="entry name" value="EFCB6"/>
</dbReference>
<dbReference type="GeneTree" id="ENSGT00390000013629"/>
<dbReference type="AlphaFoldDB" id="A0A452V2D4"/>
<dbReference type="InterPro" id="IPR011992">
    <property type="entry name" value="EF-hand-dom_pair"/>
</dbReference>
<name>A0A452V2D4_URSMA</name>
<evidence type="ECO:0000256" key="4">
    <source>
        <dbReference type="SAM" id="MobiDB-lite"/>
    </source>
</evidence>
<evidence type="ECO:0000256" key="3">
    <source>
        <dbReference type="ARBA" id="ARBA00022837"/>
    </source>
</evidence>
<evidence type="ECO:0000259" key="5">
    <source>
        <dbReference type="Pfam" id="PF08976"/>
    </source>
</evidence>
<feature type="compositionally biased region" description="Polar residues" evidence="4">
    <location>
        <begin position="344"/>
        <end position="353"/>
    </location>
</feature>
<dbReference type="OMA" id="FFHISSY"/>
<sequence>MPVNAKGRLKYLDFLSMFSSERAATPPTADSSVKAQRGSSVSEVVDGSGSAAPSPTHDLKATLKPPSHPCTPTSAGSAPGPLPLQNCEPIESKLRKKIQGCWRELLKECKEKDVDKQGEATTAEFLALVEKFNLDISKEERQQLVVKYDIKSNGRFAYCDFIQSCVLLLKAKETSLMQRMKIQNAHKMKESGAETASFYSALLRIQPKIVHCWRPMRRTFKAYDEGGTGLLSVADFRKVSSALGCLSCLNGEQWPNASGQTSKEDPSPPWGRPRCEWLSGTSFPWGPQVIPCPSPADPRFLEPWGGHDLSPLDTTAGATGPWSPGWAPRKAGPVFSLGAPGSASALQDPQSRS</sequence>
<proteinExistence type="predicted"/>
<dbReference type="GO" id="GO:0005654">
    <property type="term" value="C:nucleoplasm"/>
    <property type="evidence" value="ECO:0007669"/>
    <property type="project" value="TreeGrafter"/>
</dbReference>
<feature type="compositionally biased region" description="Low complexity" evidence="4">
    <location>
        <begin position="38"/>
        <end position="50"/>
    </location>
</feature>
<keyword evidence="3" id="KW-0106">Calcium</keyword>
<feature type="domain" description="DJBP EF-hand" evidence="5">
    <location>
        <begin position="1"/>
        <end position="31"/>
    </location>
</feature>
<dbReference type="SUPFAM" id="SSF47473">
    <property type="entry name" value="EF-hand"/>
    <property type="match status" value="1"/>
</dbReference>
<evidence type="ECO:0000313" key="6">
    <source>
        <dbReference type="Ensembl" id="ENSUMAP00000027574"/>
    </source>
</evidence>
<reference evidence="6" key="1">
    <citation type="submission" date="2019-03" db="UniProtKB">
        <authorList>
            <consortium name="Ensembl"/>
        </authorList>
    </citation>
    <scope>IDENTIFICATION</scope>
</reference>
<feature type="region of interest" description="Disordered" evidence="4">
    <location>
        <begin position="22"/>
        <end position="83"/>
    </location>
</feature>
<dbReference type="PANTHER" id="PTHR20875:SF2">
    <property type="entry name" value="EF-HAND CALCIUM-BINDING DOMAIN-CONTAINING PROTEIN 6"/>
    <property type="match status" value="1"/>
</dbReference>
<protein>
    <recommendedName>
        <fullName evidence="5">DJBP EF-hand domain-containing protein</fullName>
    </recommendedName>
</protein>
<feature type="region of interest" description="Disordered" evidence="4">
    <location>
        <begin position="301"/>
        <end position="353"/>
    </location>
</feature>
<keyword evidence="1" id="KW-0597">Phosphoprotein</keyword>
<dbReference type="Gene3D" id="1.10.238.10">
    <property type="entry name" value="EF-hand"/>
    <property type="match status" value="1"/>
</dbReference>
<evidence type="ECO:0000256" key="1">
    <source>
        <dbReference type="ARBA" id="ARBA00022553"/>
    </source>
</evidence>
<dbReference type="InterPro" id="IPR015070">
    <property type="entry name" value="EF_hand_DJBP"/>
</dbReference>
<keyword evidence="2" id="KW-0677">Repeat</keyword>
<dbReference type="FunFam" id="1.10.238.10:FF:000243">
    <property type="entry name" value="EF-hand calcium binding domain 6"/>
    <property type="match status" value="1"/>
</dbReference>
<dbReference type="Ensembl" id="ENSUMAT00000032604.1">
    <property type="protein sequence ID" value="ENSUMAP00000027574.1"/>
    <property type="gene ID" value="ENSUMAG00000020017.1"/>
</dbReference>
<dbReference type="PANTHER" id="PTHR20875">
    <property type="entry name" value="EF-HAND CALCIUM-BINDING DOMAIN-CONTAINING PROTEIN 6-RELATED"/>
    <property type="match status" value="1"/>
</dbReference>
<dbReference type="Pfam" id="PF08976">
    <property type="entry name" value="EF-hand_11"/>
    <property type="match status" value="1"/>
</dbReference>
<evidence type="ECO:0000256" key="2">
    <source>
        <dbReference type="ARBA" id="ARBA00022737"/>
    </source>
</evidence>
<organism evidence="6">
    <name type="scientific">Ursus maritimus</name>
    <name type="common">Polar bear</name>
    <name type="synonym">Thalarctos maritimus</name>
    <dbReference type="NCBI Taxonomy" id="29073"/>
    <lineage>
        <taxon>Eukaryota</taxon>
        <taxon>Metazoa</taxon>
        <taxon>Chordata</taxon>
        <taxon>Craniata</taxon>
        <taxon>Vertebrata</taxon>
        <taxon>Euteleostomi</taxon>
        <taxon>Mammalia</taxon>
        <taxon>Eutheria</taxon>
        <taxon>Laurasiatheria</taxon>
        <taxon>Carnivora</taxon>
        <taxon>Caniformia</taxon>
        <taxon>Ursidae</taxon>
        <taxon>Ursus</taxon>
    </lineage>
</organism>